<dbReference type="InterPro" id="IPR002937">
    <property type="entry name" value="Amino_oxidase"/>
</dbReference>
<feature type="domain" description="Amine oxidase" evidence="1">
    <location>
        <begin position="86"/>
        <end position="306"/>
    </location>
</feature>
<sequence length="309" mass="32888">MIGVVIIGSGIAGLACARTLAAFGFAPVVLDKGRGIGGRVATRRVDAMQFDHGAQYVTAQNSSFATLLSELETDGALAKWPGEGDRPRYVGRPGMSALAKAFGVGLDIRQGVQVKGITKTDDGWALQLGDSVLKARRVVLTVPAPQVAGLIGADHQLVADLAPVRLASCLTLMAAVTGPVPFTRRLDQDDPLTWIALDNSKPNRPQGPELWVAQASHDFSERHLEQDALGIANAMLPLLCDRLGVTAERVTYAAAHRWRYARVTQALDQLFLTSADGTLHLGGDWCIGPRVEAAWQSGTAIANDILARL</sequence>
<keyword evidence="3" id="KW-1185">Reference proteome</keyword>
<dbReference type="EMBL" id="FNPR01000001">
    <property type="protein sequence ID" value="SDY20479.1"/>
    <property type="molecule type" value="Genomic_DNA"/>
</dbReference>
<organism evidence="2 3">
    <name type="scientific">Lentibacter algarum</name>
    <dbReference type="NCBI Taxonomy" id="576131"/>
    <lineage>
        <taxon>Bacteria</taxon>
        <taxon>Pseudomonadati</taxon>
        <taxon>Pseudomonadota</taxon>
        <taxon>Alphaproteobacteria</taxon>
        <taxon>Rhodobacterales</taxon>
        <taxon>Roseobacteraceae</taxon>
        <taxon>Lentibacter</taxon>
    </lineage>
</organism>
<protein>
    <recommendedName>
        <fullName evidence="1">Amine oxidase domain-containing protein</fullName>
    </recommendedName>
</protein>
<dbReference type="STRING" id="576131.SAMN05444486_101739"/>
<evidence type="ECO:0000313" key="3">
    <source>
        <dbReference type="Proteomes" id="UP000199026"/>
    </source>
</evidence>
<accession>A0A1H3I050</accession>
<name>A0A1H3I050_9RHOB</name>
<dbReference type="AlphaFoldDB" id="A0A1H3I050"/>
<proteinExistence type="predicted"/>
<dbReference type="PANTHER" id="PTHR16128:SF5">
    <property type="entry name" value="FAD_NAD(P)-BINDING OXIDOREDUCTASE FAMILY PROTEIN"/>
    <property type="match status" value="1"/>
</dbReference>
<dbReference type="RefSeq" id="WP_089887929.1">
    <property type="nucleotide sequence ID" value="NZ_FNPR01000001.1"/>
</dbReference>
<dbReference type="Pfam" id="PF01593">
    <property type="entry name" value="Amino_oxidase"/>
    <property type="match status" value="1"/>
</dbReference>
<dbReference type="GO" id="GO:0016491">
    <property type="term" value="F:oxidoreductase activity"/>
    <property type="evidence" value="ECO:0007669"/>
    <property type="project" value="InterPro"/>
</dbReference>
<dbReference type="GeneID" id="78123533"/>
<dbReference type="Proteomes" id="UP000199026">
    <property type="component" value="Unassembled WGS sequence"/>
</dbReference>
<dbReference type="PANTHER" id="PTHR16128">
    <property type="entry name" value="FAD/NAD(P)-BINDING OXIDOREDUCTASE FAMILY PROTEIN"/>
    <property type="match status" value="1"/>
</dbReference>
<dbReference type="InterPro" id="IPR036188">
    <property type="entry name" value="FAD/NAD-bd_sf"/>
</dbReference>
<dbReference type="Gene3D" id="3.90.660.10">
    <property type="match status" value="1"/>
</dbReference>
<evidence type="ECO:0000259" key="1">
    <source>
        <dbReference type="Pfam" id="PF01593"/>
    </source>
</evidence>
<gene>
    <name evidence="2" type="ORF">SAMN05444486_101739</name>
</gene>
<dbReference type="Gene3D" id="3.50.50.60">
    <property type="entry name" value="FAD/NAD(P)-binding domain"/>
    <property type="match status" value="1"/>
</dbReference>
<evidence type="ECO:0000313" key="2">
    <source>
        <dbReference type="EMBL" id="SDY20479.1"/>
    </source>
</evidence>
<dbReference type="SUPFAM" id="SSF51905">
    <property type="entry name" value="FAD/NAD(P)-binding domain"/>
    <property type="match status" value="1"/>
</dbReference>
<dbReference type="OrthoDB" id="5792777at2"/>
<reference evidence="2 3" key="1">
    <citation type="submission" date="2016-10" db="EMBL/GenBank/DDBJ databases">
        <authorList>
            <person name="de Groot N.N."/>
        </authorList>
    </citation>
    <scope>NUCLEOTIDE SEQUENCE [LARGE SCALE GENOMIC DNA]</scope>
    <source>
        <strain evidence="2 3">DSM 24677</strain>
    </source>
</reference>
<dbReference type="Pfam" id="PF13450">
    <property type="entry name" value="NAD_binding_8"/>
    <property type="match status" value="1"/>
</dbReference>